<evidence type="ECO:0000313" key="1">
    <source>
        <dbReference type="EMBL" id="KFL30485.1"/>
    </source>
</evidence>
<protein>
    <recommendedName>
        <fullName evidence="3">HNH nuclease domain-containing protein</fullName>
    </recommendedName>
</protein>
<name>A0A087M0T2_9HYPH</name>
<dbReference type="EMBL" id="JQGC01000013">
    <property type="protein sequence ID" value="KFL30485.1"/>
    <property type="molecule type" value="Genomic_DNA"/>
</dbReference>
<comment type="caution">
    <text evidence="1">The sequence shown here is derived from an EMBL/GenBank/DDBJ whole genome shotgun (WGS) entry which is preliminary data.</text>
</comment>
<accession>A0A087M0T2</accession>
<keyword evidence="2" id="KW-1185">Reference proteome</keyword>
<sequence length="150" mass="16792">MIDENDPDGFGERPLAGFTHSIDNHLAFYRFALTAYNFRCAISGLKFAPDALILHEHLQVVPIHPRELGGALEIGNALVLEASMADAFARGLITASDDWQVIVPRPEALAEEQRQHVVAGRVLFVPSEPMFRPVAKNLQFHRLTIARFHR</sequence>
<dbReference type="Proteomes" id="UP000028981">
    <property type="component" value="Unassembled WGS sequence"/>
</dbReference>
<dbReference type="OrthoDB" id="7951040at2"/>
<dbReference type="STRING" id="46914.JP75_14990"/>
<proteinExistence type="predicted"/>
<dbReference type="RefSeq" id="WP_035084174.1">
    <property type="nucleotide sequence ID" value="NZ_JQGC01000013.1"/>
</dbReference>
<evidence type="ECO:0000313" key="2">
    <source>
        <dbReference type="Proteomes" id="UP000028981"/>
    </source>
</evidence>
<organism evidence="1 2">
    <name type="scientific">Devosia riboflavina</name>
    <dbReference type="NCBI Taxonomy" id="46914"/>
    <lineage>
        <taxon>Bacteria</taxon>
        <taxon>Pseudomonadati</taxon>
        <taxon>Pseudomonadota</taxon>
        <taxon>Alphaproteobacteria</taxon>
        <taxon>Hyphomicrobiales</taxon>
        <taxon>Devosiaceae</taxon>
        <taxon>Devosia</taxon>
    </lineage>
</organism>
<evidence type="ECO:0008006" key="3">
    <source>
        <dbReference type="Google" id="ProtNLM"/>
    </source>
</evidence>
<reference evidence="1 2" key="1">
    <citation type="submission" date="2014-08" db="EMBL/GenBank/DDBJ databases">
        <authorList>
            <person name="Hassan Y.I."/>
            <person name="Lepp D."/>
            <person name="Zhou T."/>
        </authorList>
    </citation>
    <scope>NUCLEOTIDE SEQUENCE [LARGE SCALE GENOMIC DNA]</scope>
    <source>
        <strain evidence="1 2">IFO13584</strain>
    </source>
</reference>
<dbReference type="AlphaFoldDB" id="A0A087M0T2"/>
<gene>
    <name evidence="1" type="ORF">JP75_14990</name>
</gene>